<comment type="caution">
    <text evidence="13">The sequence shown here is derived from an EMBL/GenBank/DDBJ whole genome shotgun (WGS) entry which is preliminary data.</text>
</comment>
<dbReference type="SUPFAM" id="SSF158855">
    <property type="entry name" value="Lipase chaperone-like"/>
    <property type="match status" value="1"/>
</dbReference>
<accession>A0ABW9SM60</accession>
<comment type="subcellular location">
    <subcellularLocation>
        <location evidence="1">Cell inner membrane</location>
        <topology evidence="1">Single-pass membrane protein</topology>
        <orientation evidence="1">Periplasmic side</orientation>
    </subcellularLocation>
</comment>
<evidence type="ECO:0000256" key="8">
    <source>
        <dbReference type="ARBA" id="ARBA00023098"/>
    </source>
</evidence>
<keyword evidence="7" id="KW-1133">Transmembrane helix</keyword>
<keyword evidence="10" id="KW-0143">Chaperone</keyword>
<name>A0ABW9SM60_9BURK</name>
<evidence type="ECO:0000256" key="1">
    <source>
        <dbReference type="ARBA" id="ARBA00004383"/>
    </source>
</evidence>
<protein>
    <recommendedName>
        <fullName evidence="11">Lipase helper protein</fullName>
    </recommendedName>
    <alternativeName>
        <fullName evidence="12">Lipase modulator</fullName>
    </alternativeName>
</protein>
<organism evidence="13 14">
    <name type="scientific">Pseudoduganella danionis</name>
    <dbReference type="NCBI Taxonomy" id="1890295"/>
    <lineage>
        <taxon>Bacteria</taxon>
        <taxon>Pseudomonadati</taxon>
        <taxon>Pseudomonadota</taxon>
        <taxon>Betaproteobacteria</taxon>
        <taxon>Burkholderiales</taxon>
        <taxon>Oxalobacteraceae</taxon>
        <taxon>Telluria group</taxon>
        <taxon>Pseudoduganella</taxon>
    </lineage>
</organism>
<dbReference type="Pfam" id="PF03280">
    <property type="entry name" value="Lipase_chap"/>
    <property type="match status" value="1"/>
</dbReference>
<dbReference type="EMBL" id="WNKW01000001">
    <property type="protein sequence ID" value="MTW32750.1"/>
    <property type="molecule type" value="Genomic_DNA"/>
</dbReference>
<keyword evidence="9" id="KW-0472">Membrane</keyword>
<evidence type="ECO:0000313" key="13">
    <source>
        <dbReference type="EMBL" id="MTW32750.1"/>
    </source>
</evidence>
<evidence type="ECO:0000256" key="9">
    <source>
        <dbReference type="ARBA" id="ARBA00023136"/>
    </source>
</evidence>
<dbReference type="InterPro" id="IPR004961">
    <property type="entry name" value="Lipase_chaperone"/>
</dbReference>
<dbReference type="Proteomes" id="UP000735592">
    <property type="component" value="Unassembled WGS sequence"/>
</dbReference>
<keyword evidence="4" id="KW-0997">Cell inner membrane</keyword>
<keyword evidence="14" id="KW-1185">Reference proteome</keyword>
<evidence type="ECO:0000256" key="12">
    <source>
        <dbReference type="ARBA" id="ARBA00031542"/>
    </source>
</evidence>
<evidence type="ECO:0000256" key="4">
    <source>
        <dbReference type="ARBA" id="ARBA00022519"/>
    </source>
</evidence>
<sequence>MKSKAGKLGLLLLAALIGTAIYAGWHQPAAQASRTPEATPDYFAFVPSMLGTRPDGQLSQSGEDQLVLTPELVYLFDYYLAALGEKPLDAIHSEIRHELERRLHGKAVQQAQRLLDVYIDYKRALAGVEAQLAASQTKSGDPIKAARLRLQALRQTRAAYFSPAESAALFGASDAYDEDAIARMTISSDRKLSEAEKQQRWQVLDAALTPEQRNERAAPARVLALEQAVAQARQRGADDNEIYRLRASTFTPAAADRLAELDKEEADWQRRISSYQARRRALLDRTGSTADALQQLRDASFSPAEQLRLSAYEQ</sequence>
<evidence type="ECO:0000256" key="6">
    <source>
        <dbReference type="ARBA" id="ARBA00022963"/>
    </source>
</evidence>
<keyword evidence="8" id="KW-0443">Lipid metabolism</keyword>
<evidence type="ECO:0000256" key="7">
    <source>
        <dbReference type="ARBA" id="ARBA00022989"/>
    </source>
</evidence>
<reference evidence="13 14" key="1">
    <citation type="submission" date="2019-11" db="EMBL/GenBank/DDBJ databases">
        <title>Type strains purchased from KCTC, JCM and DSMZ.</title>
        <authorList>
            <person name="Lu H."/>
        </authorList>
    </citation>
    <scope>NUCLEOTIDE SEQUENCE [LARGE SCALE GENOMIC DNA]</scope>
    <source>
        <strain evidence="13 14">DSM 103461</strain>
    </source>
</reference>
<dbReference type="RefSeq" id="WP_155433979.1">
    <property type="nucleotide sequence ID" value="NZ_JBHLXK010000003.1"/>
</dbReference>
<keyword evidence="5" id="KW-0812">Transmembrane</keyword>
<evidence type="ECO:0000256" key="11">
    <source>
        <dbReference type="ARBA" id="ARBA00030948"/>
    </source>
</evidence>
<evidence type="ECO:0000313" key="14">
    <source>
        <dbReference type="Proteomes" id="UP000735592"/>
    </source>
</evidence>
<proteinExistence type="inferred from homology"/>
<gene>
    <name evidence="13" type="ORF">GM655_07920</name>
</gene>
<evidence type="ECO:0000256" key="3">
    <source>
        <dbReference type="ARBA" id="ARBA00022475"/>
    </source>
</evidence>
<keyword evidence="3" id="KW-1003">Cell membrane</keyword>
<comment type="similarity">
    <text evidence="2">Belongs to the lipase chaperone family.</text>
</comment>
<evidence type="ECO:0000256" key="10">
    <source>
        <dbReference type="ARBA" id="ARBA00023186"/>
    </source>
</evidence>
<evidence type="ECO:0000256" key="2">
    <source>
        <dbReference type="ARBA" id="ARBA00010358"/>
    </source>
</evidence>
<keyword evidence="6" id="KW-0442">Lipid degradation</keyword>
<evidence type="ECO:0000256" key="5">
    <source>
        <dbReference type="ARBA" id="ARBA00022692"/>
    </source>
</evidence>